<sequence>MVRCSRYLSKENFNDDEFIIEFNMGELELFALSIEHCLNSPDFASLVDNVDIAILKELHDVVVTFLDYKSHSTFSPDDK</sequence>
<dbReference type="EMBL" id="JASGBQ010000026">
    <property type="protein sequence ID" value="MDI9243171.1"/>
    <property type="molecule type" value="Genomic_DNA"/>
</dbReference>
<comment type="caution">
    <text evidence="1">The sequence shown here is derived from an EMBL/GenBank/DDBJ whole genome shotgun (WGS) entry which is preliminary data.</text>
</comment>
<proteinExistence type="predicted"/>
<protein>
    <submittedName>
        <fullName evidence="1">Uncharacterized protein</fullName>
    </submittedName>
</protein>
<name>A0AAP4BDV8_9FIRM</name>
<dbReference type="RefSeq" id="WP_283231599.1">
    <property type="nucleotide sequence ID" value="NZ_JASGBQ010000026.1"/>
</dbReference>
<gene>
    <name evidence="1" type="ORF">QJ036_11950</name>
</gene>
<organism evidence="1 2">
    <name type="scientific">Fusibacillus kribbianus</name>
    <dbReference type="NCBI Taxonomy" id="3044208"/>
    <lineage>
        <taxon>Bacteria</taxon>
        <taxon>Bacillati</taxon>
        <taxon>Bacillota</taxon>
        <taxon>Clostridia</taxon>
        <taxon>Lachnospirales</taxon>
        <taxon>Lachnospiraceae</taxon>
        <taxon>Fusibacillus</taxon>
    </lineage>
</organism>
<evidence type="ECO:0000313" key="2">
    <source>
        <dbReference type="Proteomes" id="UP001300383"/>
    </source>
</evidence>
<dbReference type="AlphaFoldDB" id="A0AAP4BDV8"/>
<keyword evidence="2" id="KW-1185">Reference proteome</keyword>
<evidence type="ECO:0000313" key="1">
    <source>
        <dbReference type="EMBL" id="MDI9243171.1"/>
    </source>
</evidence>
<dbReference type="Proteomes" id="UP001300383">
    <property type="component" value="Unassembled WGS sequence"/>
</dbReference>
<accession>A0AAP4BDV8</accession>
<reference evidence="1 2" key="1">
    <citation type="submission" date="2023-05" db="EMBL/GenBank/DDBJ databases">
        <title>[ruminococcus] sp. nov., isolated from a pig farm feces dump.</title>
        <authorList>
            <person name="Chang Y.-H."/>
        </authorList>
    </citation>
    <scope>NUCLEOTIDE SEQUENCE [LARGE SCALE GENOMIC DNA]</scope>
    <source>
        <strain evidence="1 2">YH-rum2234</strain>
    </source>
</reference>